<reference evidence="1" key="1">
    <citation type="submission" date="2022-03" db="EMBL/GenBank/DDBJ databases">
        <title>Draft Genome Sequence of Firmicute Strain S0AB, a Heterotrophic Iron/Sulfur-Oxidizing Extreme Acidophile.</title>
        <authorList>
            <person name="Vergara E."/>
            <person name="Pakostova E."/>
            <person name="Johnson D.B."/>
            <person name="Holmes D.S."/>
        </authorList>
    </citation>
    <scope>NUCLEOTIDE SEQUENCE</scope>
    <source>
        <strain evidence="1">S0AB</strain>
    </source>
</reference>
<dbReference type="AlphaFoldDB" id="A0A9X1VDY4"/>
<sequence length="125" mass="14850">MFFPRFDGYDMLTTPQKDLLHAVSDLLVKLNLSLLNKEETFARICMEKSYYEFLEMMIVHKDNDHDLGLWIRSEEFEAIVFYGPDHWHYGESYGFDENNWIPNAIQKIEEWLVKYFEPLSSGGLS</sequence>
<proteinExistence type="predicted"/>
<evidence type="ECO:0000313" key="1">
    <source>
        <dbReference type="EMBL" id="MCI0184378.1"/>
    </source>
</evidence>
<dbReference type="RefSeq" id="WP_241716009.1">
    <property type="nucleotide sequence ID" value="NZ_JALBUF010000013.1"/>
</dbReference>
<evidence type="ECO:0000313" key="2">
    <source>
        <dbReference type="Proteomes" id="UP001139263"/>
    </source>
</evidence>
<dbReference type="Proteomes" id="UP001139263">
    <property type="component" value="Unassembled WGS sequence"/>
</dbReference>
<accession>A0A9X1VDY4</accession>
<dbReference type="EMBL" id="JALBUF010000013">
    <property type="protein sequence ID" value="MCI0184378.1"/>
    <property type="molecule type" value="Genomic_DNA"/>
</dbReference>
<organism evidence="1 2">
    <name type="scientific">Sulfoacidibacillus ferrooxidans</name>
    <dbReference type="NCBI Taxonomy" id="2005001"/>
    <lineage>
        <taxon>Bacteria</taxon>
        <taxon>Bacillati</taxon>
        <taxon>Bacillota</taxon>
        <taxon>Bacilli</taxon>
        <taxon>Bacillales</taxon>
        <taxon>Alicyclobacillaceae</taxon>
        <taxon>Sulfoacidibacillus</taxon>
    </lineage>
</organism>
<gene>
    <name evidence="1" type="ORF">MM817_02675</name>
</gene>
<protein>
    <submittedName>
        <fullName evidence="1">Uncharacterized protein</fullName>
    </submittedName>
</protein>
<comment type="caution">
    <text evidence="1">The sequence shown here is derived from an EMBL/GenBank/DDBJ whole genome shotgun (WGS) entry which is preliminary data.</text>
</comment>
<keyword evidence="2" id="KW-1185">Reference proteome</keyword>
<name>A0A9X1VDY4_9BACL</name>